<dbReference type="Gene3D" id="3.30.2410.10">
    <property type="entry name" value="Hect, E3 ligase catalytic domain"/>
    <property type="match status" value="1"/>
</dbReference>
<keyword evidence="2 6" id="KW-0863">Zinc-finger</keyword>
<dbReference type="InterPro" id="IPR013320">
    <property type="entry name" value="ConA-like_dom_sf"/>
</dbReference>
<name>F0WWP2_9STRA</name>
<feature type="region of interest" description="Disordered" evidence="7">
    <location>
        <begin position="100"/>
        <end position="138"/>
    </location>
</feature>
<feature type="domain" description="UBA" evidence="8">
    <location>
        <begin position="3579"/>
        <end position="3625"/>
    </location>
</feature>
<dbReference type="InterPro" id="IPR035983">
    <property type="entry name" value="Hect_E3_ubiquitin_ligase"/>
</dbReference>
<dbReference type="Pfam" id="PF13385">
    <property type="entry name" value="Laminin_G_3"/>
    <property type="match status" value="1"/>
</dbReference>
<feature type="compositionally biased region" description="Basic and acidic residues" evidence="7">
    <location>
        <begin position="100"/>
        <end position="124"/>
    </location>
</feature>
<dbReference type="SUPFAM" id="SSF46934">
    <property type="entry name" value="UBA-like"/>
    <property type="match status" value="1"/>
</dbReference>
<dbReference type="EMBL" id="FR824372">
    <property type="protein sequence ID" value="CCA25867.1"/>
    <property type="molecule type" value="Genomic_DNA"/>
</dbReference>
<dbReference type="InterPro" id="IPR043136">
    <property type="entry name" value="B30.2/SPRY_sf"/>
</dbReference>
<feature type="region of interest" description="Disordered" evidence="7">
    <location>
        <begin position="1"/>
        <end position="23"/>
    </location>
</feature>
<feature type="compositionally biased region" description="Basic and acidic residues" evidence="7">
    <location>
        <begin position="1"/>
        <end position="10"/>
    </location>
</feature>
<dbReference type="PROSITE" id="PS50030">
    <property type="entry name" value="UBA"/>
    <property type="match status" value="1"/>
</dbReference>
<evidence type="ECO:0000256" key="4">
    <source>
        <dbReference type="ARBA" id="ARBA00022833"/>
    </source>
</evidence>
<feature type="compositionally biased region" description="Polar residues" evidence="7">
    <location>
        <begin position="878"/>
        <end position="887"/>
    </location>
</feature>
<gene>
    <name evidence="12" type="primary">AlNc14C327G10654</name>
    <name evidence="12" type="ORF">ALNC14_120110</name>
</gene>
<dbReference type="InterPro" id="IPR000569">
    <property type="entry name" value="HECT_dom"/>
</dbReference>
<dbReference type="Gene3D" id="2.60.120.920">
    <property type="match status" value="2"/>
</dbReference>
<evidence type="ECO:0000256" key="6">
    <source>
        <dbReference type="PROSITE-ProRule" id="PRU00322"/>
    </source>
</evidence>
<dbReference type="SUPFAM" id="SSF56204">
    <property type="entry name" value="Hect, E3 ligase catalytic domain"/>
    <property type="match status" value="1"/>
</dbReference>
<dbReference type="PROSITE" id="PS50237">
    <property type="entry name" value="HECT"/>
    <property type="match status" value="1"/>
</dbReference>
<evidence type="ECO:0000259" key="9">
    <source>
        <dbReference type="PROSITE" id="PS50188"/>
    </source>
</evidence>
<feature type="domain" description="B30.2/SPRY" evidence="9">
    <location>
        <begin position="656"/>
        <end position="837"/>
    </location>
</feature>
<dbReference type="Gene3D" id="2.60.120.200">
    <property type="match status" value="1"/>
</dbReference>
<evidence type="ECO:0000259" key="8">
    <source>
        <dbReference type="PROSITE" id="PS50030"/>
    </source>
</evidence>
<dbReference type="GO" id="GO:0016874">
    <property type="term" value="F:ligase activity"/>
    <property type="evidence" value="ECO:0007669"/>
    <property type="project" value="UniProtKB-KW"/>
</dbReference>
<proteinExistence type="predicted"/>
<dbReference type="Gene3D" id="1.10.8.10">
    <property type="entry name" value="DNA helicase RuvA subunit, C-terminal domain"/>
    <property type="match status" value="1"/>
</dbReference>
<evidence type="ECO:0000256" key="1">
    <source>
        <dbReference type="ARBA" id="ARBA00022723"/>
    </source>
</evidence>
<dbReference type="SMART" id="SM00165">
    <property type="entry name" value="UBA"/>
    <property type="match status" value="2"/>
</dbReference>
<dbReference type="InterPro" id="IPR042469">
    <property type="entry name" value="HECTD3"/>
</dbReference>
<feature type="active site" description="Glycyl thioester intermediate" evidence="5">
    <location>
        <position position="5005"/>
    </location>
</feature>
<dbReference type="PANTHER" id="PTHR46654:SF1">
    <property type="entry name" value="E3 UBIQUITIN-PROTEIN LIGASE HECTD3"/>
    <property type="match status" value="1"/>
</dbReference>
<sequence>MEADNDDNHSSRNNPRSSVRRSRRFSVEYSQFIPADGRRASTGQVMMDDNLANSLEEIRFRWHDTDRARLASLYPNFLSTPIASVVEEVLTQDRVEVAPHQETNRRLHVNEIDDTREGGHRGSNDPDSSAGNAHVMDNDISDADWNTLEETWMPKPPRLHSGKTRCCVVCHTPLRYTTMQSWEDYLQSEEYLHNLQRNLLQDCFISGLICNPESTQCGEESFGNESSLTAGMGDLPIEHRMYKNRIMKCRQSVRDYQNMISAGVMDQSSSVRTLEEMLLDALPTPLFTFALERRFAVIYHSTGIASRLTKRNRFPKCERHFNFSQGNDASLEIHYLVINAMSALLSNFDYQNSKSIDSFKELSKMIMYFPTLSLFAYWCPPPQLSENPINFTNSAGVPDFRKITIDSSCPAEAPCAHPIEHAVDTQDNTYWQSQKRPGIVSLTLRGVSSGQLSRISRLVIHWHLDCIPQTVRLQYQTSDNDIYDTLLEFQPKLVAFPMSLDQSNSGAHDVIPTAFPADCTAIRLVLCGIPLVNRSATYAIQKLMFYAPIHLSRISDSRKNIADVCQWLMGALDHRKCNREDIMIEAITTLRSWALATGSLAAMIYFVQMLLQIGASECTLMKSATEYGILPDEKLVLDQAFQCIQSLQIYRYDQNLKRMQLKDSQKSSAAPMEVAAVFDSSHCSTGVVVEQGGLSVRTRETSYQYAAVSAGVSLGKASWSFRLDNDALDDEMTCFGAALLPVTVSGYDTSPNLWMLRGYNGNLYARGHKLTRSLCKVHPGDVVQINVDLKEGTMSYKINEADYGVVFTDLLGHEVFPAVSFYGSGKVISLLEMKKWNDIPANLPLTHNLQPAPVPLSTLAEYHSNGYRPPDKSKKPNQDNPGIQTGSDDALDSQEAFTLQLSSERDSFVLFDIKKVYLRVKGQMTYHGDFYGDYHKDASISCTLLGDDNVLWQSDSLSKSRKENTFDVEVKSCQMIQFRASCSDPNYSSVAIVAHLYAERDWECVKCGSMNTGTSFKCTLCKGMTINLEETRIQAQPDLSLLPRVYDEPSAYIHDGFPIYESVNVILKELQSLICPISFSHGDSLLRINHGCFEEPFFRQPDERVMLLLLDMFKQSYREMKCAPTFSETNKNAWSRLAEERCCSLLHLMHDSLTSIRDYQVTLDDLQITKSTTDKLKNEFESIIFAADDQGAPYNLRKLTTKALFAGISILYQSPSEFLALVLFLVRKHESEPFALDSPCHMLLTLLLDLLSQPGDIGILNLLPNDTSPSSNQNHQTVQVLTAMIKLIKEVQESGSCSIRQGAIKVLESFQVYLFAEAVQLTSTDSVPDEGNCDENDLLNGGSWKEVAERKKIIQEATLSYSSLFLNACRETINEDLERIISLDAEIDMVCLRERIAHSIPLLSNLLPWFIGCMCLLRRQTWLTRPILPILVRLLGVLDNFCTSIPVITKSESRLRQLENYARARAIEIRELEKISRATTTPGASSSVVHPSPASSLTNVNRLYHNVFSQLYTGDKDHFDGQIGFQFEAVSTFCILALGRSVNSSRNGGCLLRAHSLRLWEESSQILIAKTIVNSSSKIDSMGYVFEILQTPVKLMQGKLYRLTTHEYANSGDPWYKKENAPDEKYDNSYIRILRDCYASASCAFPSSQNLSRAAYGVPTFYVKANSLLQKLPKVIPPHGTPSIYFDRVKKSASISVSHSGNMIQANSNWVESWRSTLVQAPAFRGIHSMDFIVRSNRTGGIVSGHVCIGVTWVTQSTSDSAVYDTFLGNTNTSIGWMPSAGVIWASKECFTYGRKFNTHPGDVLTLQVDFDHHIISFAYNGQRMGNAFGSDAFGSVAVPAEKLPSTLHAGASLHGMSDAIELRPSGICRSTLQLHWLLDTMLSLSSVSSQIISTFVAGIPTDSIEEELEPWLQSPLLSGGICDQDIYKQDVKVSYQDWESATRMERHHHPVVVHPDRPFVDTLTLTLDCHDSLVPPVSDDVPDHITHITRRKLALQEDESIIKVILEWLEKNCPDRSILSRFGTFPDYERLTCAALIKHAPVHVIHEVQAFFSSFHDTESSNIGANVLQLVPSEDLVLIWKRVLSLRHWLIRMRQEYRSRNSEKDLESVRRISSRVQNKELYESTIQKKRLLAPPESFDELLCQLGERAEFLCHLDPPSEDKERLDIDSQLALSDLAEKWSSQKTPPSLEPMLERWRTLKQADSSNWSGIVSVLRAQHQWRLRRDSASNKYREGFTQENIDEDEDTSRVVHKSSFAAMLRACDLYIRNGIGAPPDLLKALLDRRQRRLEMRKFGLDAIFSLLKSLSFDSARIHAIMFLRPALRGFTNAVKQAKEYADSDVLSQDLELYSEAGKTSGGVPSETTFRATERHHYLNGLEGCHRSNVVRVQKSFNRLYSFLADLIHPKLGDAQHFDTQLKQMILSAFCLDFEPQDHSFLLKSGILEVLHDFFSVKTAKKIDQMGTPPITEGDRNAMIFGDAQKSYLWFPLSEDFVQKSILQNGFVTKRDILWLLFHSPRFACSKQWWKDHRLPHPWGTTLATFIKAVKRHTASSLALLYADYIDHFYKKIRGVQAETPAQKLLHFGVNRSQASKSTIDCVSLPALGETIDFTIEMWLHPFELSGTCSVFADELFEVGSVFLELVDQSLQLSIIGNTPRQVAFTNVLFKTHEWNHIAIVYHGIQKCESSGTPANVQLYVNGKPTYPTPLQYKKAVAAISLNTSRVGCWISDSNLNFKGIQRCFNGVIAHIRLWKLCRSPIEIEGNFEACMPTLSELTSPGMNTEESSEYRDNVYVCLWHLTEGEGVVGLAKVSLRSSPLMFEVPPNQSMNATINSCQWSKESIPVISGQFEGVSLLQRTILRRRLIRLQGIIRKWIKEKRLIELEATNLLCNHQENVNDVNFRTMIQEENAASPEKPSHRPRFRASSVVDSNYFEEQKTATAVPRTVPSYLGHLTADDIILHQKQLQKCAWIVFRFLVSVGINGIHDRREAEAKASAIYAKTKRKEKVRSKMEDDSVEDPQYVMDIEARYQSAEAASNVAKTAAGNQDLQKPALRVLWFSIEFHRKAFGILERELAVMTTLTLNAEKKERISKAQRTCRSRSTPLHADQLADLLEQHNLPSHTSNPRKDSRQMHMIQESTLEPMQVELSLFQLLTFMVSQTPTFVTLSYLSKPRILYELLQLLQIASPRCQRQVKYLLRSVCRNGFVKPSNVADLLGSESVLVEMLLDQVAESVCSTAMPMLTHALKIPNPSLELDEILLNESLSSPLGFRAGQVHLSQALESVGLLRVLLWEPEWRQKVMMILINVIRNLGPLLKHKETALSDLRTRAAVIRVVGALCVLGSQTDCIRIGGKIKVVSSASKSPHNENIGGDAAYCNSMKTDESGTSAVAKLIELNPQSASARVVFESTSKESNPTHNVQEVSLVSICPIEEIQFPSVKIFTNLLETNKAAIVPVVLQLALGAFPLQGDSDDLWRMQIQSRALLALETVLQSYGSVEVELQKCISSKMISTILETALTPIGLTSFISLPLLQERGRMILCRLFEASSPLGKEMFCGLDEPIRPVEVASDTNVDSLSAAEGTQETEAYCARLGFASTLAAMGFEFELCMTALENSRNDPNMAVEWLMSEQAVLYQERQQIQRLAAANIESRLAGKQCLGADEQDTDTSLKSKAKELESISGMPFILAYSALELNHWDPNRALEWLMEHGIKYLDQSDRMELLCDPIQIDATEMAGDGAALNDTGQSDPLVPEPAVEDSHEKSALEASQTMRNLIGLNLNVMAVTLAPILARSTAKTPSRQQVVGYAPLDPTYLRSHMILAVSDAIGPIQQISASGKIGIFRRVSKNTQSVLISFISPETGACEDEWFSADKVRRITRIYDEPVHDVSSIHKVALRTEQALITHYARRVVVKLFEHLSSGVSPSSILAFAGGPQRFINLLKLVAASDMQHRTEAFVAIEDTKMAGSRPLREKLEPLSLLERLQRMTLNILGQESSEPSESSPSTHPDSLLPVENLNDSQKLLSRVIVEECVSHLVESTLAVEQGTEDTYEHNSSQHVEFQSLHPYSGECDYLCAVSVSSQSQSLRVIFDQRTKFGPTAKLSIFEDASCENKIATFDSSSTNSHSKISDLVIQSNKFWFRFVSMDKSENFYGYRFQVKPTAKVIWNKESQVLSSPSLEWACWLLSFLLNGSITLKNRGAVHDRNIFQALVRYLRSPGAPFKNRIVRLLVQLLSTPLLFPSTEIPDVEPLKNIGKLALQRAKSQRQVPSSKNLFLSGHLLQMIELGVVTKNATKEFKKRSQAHNAQIAKIKAAVSGISVPVPPHRRDTFQCLADTASILRFLLDESSHLAQRILSSIWLDVYGTCNVLETSHPYDSYEINEVIRFPTAQSFLVFLDPRCETESDVFLELKSIALVPISHVEDTGAHSDTPKFQEFRTTRRFSGPCSGKYWPVDPIELAGDTLHVRFRGNTNVRSSYGIAITVTVVGITEEKQMEKATATDMEALQAKLSKQQTILASKERAYFEAPHAFDTQMIEWINTHVEKLEVAGSTQYIISTHIRPYQFRLNPQLDALRCSLLFDTRLEDVHIRFALIKHLNQCLHEALPYIDLREIGSSWSLASRLRQLSHCIFFDVKNKIVEAAIEATEFTGESSMTNARITLDRLQALESRDDREVEPSISGCFFAQAFRQLHDVNPAVFRRKIDSKGRLFNVKFLGEEGVDWGGVYREGTNSMVDDLFSAHFNLFVLCPNGQHDTGANRSMYLPNSKCDSPVAMQMFEFVGKLMGISLRTRGDFPFAFPSLVWKQLIGQRLDRIDLEDTDAMFVQMLDGIRNCELDGISHQEEFERAFHDQGLDLRYTAFDCTGKEVELVANGRKILVTFANRQEYCALAEQYRLREATAQISAMARGFESVFPRRVLTLLTWREMELLTCGSPKIDITLWRQHTRYEGYSESDETIQLFWGALEQFSDEQRSDFVRFAWGRSRLPRGKWAQPFKITKKGGRDAIQSLPVAHTCFFSVELPPYTSLEQMRNMLLATINFGLGGILMA</sequence>
<keyword evidence="3 5" id="KW-0833">Ubl conjugation pathway</keyword>
<keyword evidence="12" id="KW-0436">Ligase</keyword>
<evidence type="ECO:0000256" key="7">
    <source>
        <dbReference type="SAM" id="MobiDB-lite"/>
    </source>
</evidence>
<dbReference type="HOGENOM" id="CLU_223346_0_0_1"/>
<evidence type="ECO:0000256" key="2">
    <source>
        <dbReference type="ARBA" id="ARBA00022771"/>
    </source>
</evidence>
<organism evidence="12">
    <name type="scientific">Albugo laibachii Nc14</name>
    <dbReference type="NCBI Taxonomy" id="890382"/>
    <lineage>
        <taxon>Eukaryota</taxon>
        <taxon>Sar</taxon>
        <taxon>Stramenopiles</taxon>
        <taxon>Oomycota</taxon>
        <taxon>Peronosporomycetes</taxon>
        <taxon>Albuginales</taxon>
        <taxon>Albuginaceae</taxon>
        <taxon>Albugo</taxon>
    </lineage>
</organism>
<dbReference type="InterPro" id="IPR001876">
    <property type="entry name" value="Znf_RanBP2"/>
</dbReference>
<dbReference type="PROSITE" id="PS50188">
    <property type="entry name" value="B302_SPRY"/>
    <property type="match status" value="1"/>
</dbReference>
<dbReference type="PROSITE" id="PS01358">
    <property type="entry name" value="ZF_RANBP2_1"/>
    <property type="match status" value="1"/>
</dbReference>
<dbReference type="InterPro" id="IPR009060">
    <property type="entry name" value="UBA-like_sf"/>
</dbReference>
<keyword evidence="4" id="KW-0862">Zinc</keyword>
<feature type="region of interest" description="Disordered" evidence="7">
    <location>
        <begin position="860"/>
        <end position="889"/>
    </location>
</feature>
<accession>F0WWP2</accession>
<dbReference type="InterPro" id="IPR003877">
    <property type="entry name" value="SPRY_dom"/>
</dbReference>
<dbReference type="Pfam" id="PF00632">
    <property type="entry name" value="HECT"/>
    <property type="match status" value="1"/>
</dbReference>
<dbReference type="SMART" id="SM00119">
    <property type="entry name" value="HECTc"/>
    <property type="match status" value="1"/>
</dbReference>
<dbReference type="PANTHER" id="PTHR46654">
    <property type="entry name" value="E3 UBIQUITIN-PROTEIN LIGASE HECTD3"/>
    <property type="match status" value="1"/>
</dbReference>
<evidence type="ECO:0000256" key="5">
    <source>
        <dbReference type="PROSITE-ProRule" id="PRU00104"/>
    </source>
</evidence>
<dbReference type="Gene3D" id="3.30.2160.10">
    <property type="entry name" value="Hect, E3 ligase catalytic domain"/>
    <property type="match status" value="1"/>
</dbReference>
<dbReference type="GO" id="GO:0004842">
    <property type="term" value="F:ubiquitin-protein transferase activity"/>
    <property type="evidence" value="ECO:0007669"/>
    <property type="project" value="InterPro"/>
</dbReference>
<reference evidence="12" key="1">
    <citation type="journal article" date="2011" name="PLoS Biol.">
        <title>Gene gain and loss during evolution of obligate parasitism in the white rust pathogen of Arabidopsis thaliana.</title>
        <authorList>
            <person name="Kemen E."/>
            <person name="Gardiner A."/>
            <person name="Schultz-Larsen T."/>
            <person name="Kemen A.C."/>
            <person name="Balmuth A.L."/>
            <person name="Robert-Seilaniantz A."/>
            <person name="Bailey K."/>
            <person name="Holub E."/>
            <person name="Studholme D.J."/>
            <person name="Maclean D."/>
            <person name="Jones J.D."/>
        </authorList>
    </citation>
    <scope>NUCLEOTIDE SEQUENCE</scope>
</reference>
<feature type="domain" description="RanBP2-type" evidence="10">
    <location>
        <begin position="998"/>
        <end position="1027"/>
    </location>
</feature>
<protein>
    <submittedName>
        <fullName evidence="12">HECT E3 ubiquitin ligase putative</fullName>
    </submittedName>
</protein>
<keyword evidence="1" id="KW-0479">Metal-binding</keyword>
<evidence type="ECO:0000259" key="10">
    <source>
        <dbReference type="PROSITE" id="PS50199"/>
    </source>
</evidence>
<dbReference type="GO" id="GO:0008270">
    <property type="term" value="F:zinc ion binding"/>
    <property type="evidence" value="ECO:0007669"/>
    <property type="project" value="UniProtKB-KW"/>
</dbReference>
<dbReference type="PROSITE" id="PS50199">
    <property type="entry name" value="ZF_RANBP2_2"/>
    <property type="match status" value="1"/>
</dbReference>
<dbReference type="Pfam" id="PF00622">
    <property type="entry name" value="SPRY"/>
    <property type="match status" value="2"/>
</dbReference>
<dbReference type="Gene3D" id="3.90.1750.10">
    <property type="entry name" value="Hect, E3 ligase catalytic domains"/>
    <property type="match status" value="1"/>
</dbReference>
<evidence type="ECO:0000313" key="12">
    <source>
        <dbReference type="EMBL" id="CCA25867.1"/>
    </source>
</evidence>
<dbReference type="SUPFAM" id="SSF49899">
    <property type="entry name" value="Concanavalin A-like lectins/glucanases"/>
    <property type="match status" value="3"/>
</dbReference>
<dbReference type="InterPro" id="IPR001870">
    <property type="entry name" value="B30.2/SPRY"/>
</dbReference>
<evidence type="ECO:0000259" key="11">
    <source>
        <dbReference type="PROSITE" id="PS50237"/>
    </source>
</evidence>
<evidence type="ECO:0000256" key="3">
    <source>
        <dbReference type="ARBA" id="ARBA00022786"/>
    </source>
</evidence>
<dbReference type="InterPro" id="IPR015940">
    <property type="entry name" value="UBA"/>
</dbReference>
<reference evidence="12" key="2">
    <citation type="submission" date="2011-02" db="EMBL/GenBank/DDBJ databases">
        <authorList>
            <person name="MacLean D."/>
        </authorList>
    </citation>
    <scope>NUCLEOTIDE SEQUENCE</scope>
</reference>
<feature type="domain" description="HECT" evidence="11">
    <location>
        <begin position="4686"/>
        <end position="5038"/>
    </location>
</feature>